<dbReference type="InterPro" id="IPR013103">
    <property type="entry name" value="RVT_2"/>
</dbReference>
<dbReference type="Pfam" id="PF14244">
    <property type="entry name" value="Retrotran_gag_3"/>
    <property type="match status" value="1"/>
</dbReference>
<name>A0A6A3BNQ7_HIBSY</name>
<dbReference type="Pfam" id="PF07727">
    <property type="entry name" value="RVT_2"/>
    <property type="match status" value="1"/>
</dbReference>
<evidence type="ECO:0000259" key="2">
    <source>
        <dbReference type="Pfam" id="PF14244"/>
    </source>
</evidence>
<proteinExistence type="predicted"/>
<dbReference type="PANTHER" id="PTHR11439">
    <property type="entry name" value="GAG-POL-RELATED RETROTRANSPOSON"/>
    <property type="match status" value="1"/>
</dbReference>
<keyword evidence="4" id="KW-1185">Reference proteome</keyword>
<comment type="caution">
    <text evidence="3">The sequence shown here is derived from an EMBL/GenBank/DDBJ whole genome shotgun (WGS) entry which is preliminary data.</text>
</comment>
<dbReference type="InterPro" id="IPR043502">
    <property type="entry name" value="DNA/RNA_pol_sf"/>
</dbReference>
<dbReference type="InterPro" id="IPR029472">
    <property type="entry name" value="Copia-like_N"/>
</dbReference>
<evidence type="ECO:0000313" key="4">
    <source>
        <dbReference type="Proteomes" id="UP000436088"/>
    </source>
</evidence>
<evidence type="ECO:0000259" key="1">
    <source>
        <dbReference type="Pfam" id="PF07727"/>
    </source>
</evidence>
<evidence type="ECO:0000313" key="3">
    <source>
        <dbReference type="EMBL" id="KAE8718660.1"/>
    </source>
</evidence>
<dbReference type="PANTHER" id="PTHR11439:SF511">
    <property type="match status" value="1"/>
</dbReference>
<dbReference type="EMBL" id="VEPZ02000806">
    <property type="protein sequence ID" value="KAE8718660.1"/>
    <property type="molecule type" value="Genomic_DNA"/>
</dbReference>
<dbReference type="Proteomes" id="UP000436088">
    <property type="component" value="Unassembled WGS sequence"/>
</dbReference>
<accession>A0A6A3BNQ7</accession>
<gene>
    <name evidence="3" type="ORF">F3Y22_tig00110004pilonHSYRG00060</name>
</gene>
<feature type="domain" description="Retrotransposon Copia-like N-terminal" evidence="2">
    <location>
        <begin position="15"/>
        <end position="59"/>
    </location>
</feature>
<organism evidence="3 4">
    <name type="scientific">Hibiscus syriacus</name>
    <name type="common">Rose of Sharon</name>
    <dbReference type="NCBI Taxonomy" id="106335"/>
    <lineage>
        <taxon>Eukaryota</taxon>
        <taxon>Viridiplantae</taxon>
        <taxon>Streptophyta</taxon>
        <taxon>Embryophyta</taxon>
        <taxon>Tracheophyta</taxon>
        <taxon>Spermatophyta</taxon>
        <taxon>Magnoliopsida</taxon>
        <taxon>eudicotyledons</taxon>
        <taxon>Gunneridae</taxon>
        <taxon>Pentapetalae</taxon>
        <taxon>rosids</taxon>
        <taxon>malvids</taxon>
        <taxon>Malvales</taxon>
        <taxon>Malvaceae</taxon>
        <taxon>Malvoideae</taxon>
        <taxon>Hibiscus</taxon>
    </lineage>
</organism>
<protein>
    <recommendedName>
        <fullName evidence="5">Reverse transcriptase Ty1/copia-type domain-containing protein</fullName>
    </recommendedName>
</protein>
<feature type="domain" description="Reverse transcriptase Ty1/copia-type" evidence="1">
    <location>
        <begin position="329"/>
        <end position="424"/>
    </location>
</feature>
<dbReference type="SUPFAM" id="SSF56672">
    <property type="entry name" value="DNA/RNA polymerases"/>
    <property type="match status" value="1"/>
</dbReference>
<dbReference type="CDD" id="cd09272">
    <property type="entry name" value="RNase_HI_RT_Ty1"/>
    <property type="match status" value="1"/>
</dbReference>
<reference evidence="3" key="1">
    <citation type="submission" date="2019-09" db="EMBL/GenBank/DDBJ databases">
        <title>Draft genome information of white flower Hibiscus syriacus.</title>
        <authorList>
            <person name="Kim Y.-M."/>
        </authorList>
    </citation>
    <scope>NUCLEOTIDE SEQUENCE [LARGE SCALE GENOMIC DNA]</scope>
    <source>
        <strain evidence="3">YM2019G1</strain>
    </source>
</reference>
<dbReference type="AlphaFoldDB" id="A0A6A3BNQ7"/>
<evidence type="ECO:0008006" key="5">
    <source>
        <dbReference type="Google" id="ProtNLM"/>
    </source>
</evidence>
<sequence>MENSTFDFNHPLFLHASDASGFLLVSHQLLGIENYGVWIRLMKIALLVKNKLGFVTGDCRREDFDESLRPQWERCNALVLSWILNTVSKELSAGIVFASSAASPLPIVNMAYSMLVQEESQRIYSSTLYSISEVSALYSTFAGTADKKRFSEKGGQVALASTRSPLGSHNQSSSESQPDTVSSVLVFTKAQYNQIISLLNKAPSEDSMSTAAANTAVSFYPDFCILQDLSTGKMKGIGRESRGLYFFDSDDSILPQPSPQPIISDGSSSSSISIPQGSLLGSKNSLLGYMIMCSPTNLPLFKPKTYTEAIQNPEWIKAMNEEILALESNNTWSLVPLPSNKTPIGSKWMYRIKYNSNGEVERFKARLFAKGYTQRELVDYVETFSPVAKMVIVRTVLALASIHQWPLLQMDVYNAFLQGDLVEEASRQWDMKLTEALLLARYSQSKFDYSLFTKSQGSKVVIMLIYVDNLLITGNDSGLIKELKGILNKSFKMKDLGELRPAATPLEQNKRLTSEDELLKDKTRYQRLIEKLIYLTNIRPCIAYSVQLLSQFLQQPRKLHLDAALRVVRYIKSSPGQGVLLSAGSQCQLQAFCDLDWATCPMTRRSITGFCVKLGDSLLSWKSKKQNTIARSSAEAEYRSMAIAATEIRGGGTGFAAVVECLGLGPREAVMEVLESCCGYEGTTACCFCGARASWGGSCSRGKRRGNVRRLEHRNLRVSSVSY</sequence>